<dbReference type="EMBL" id="QNRE01000007">
    <property type="protein sequence ID" value="RBO89375.1"/>
    <property type="molecule type" value="Genomic_DNA"/>
</dbReference>
<keyword evidence="1" id="KW-0812">Transmembrane</keyword>
<accession>A0A366DHF2</accession>
<keyword evidence="1" id="KW-1133">Transmembrane helix</keyword>
<feature type="transmembrane region" description="Helical" evidence="1">
    <location>
        <begin position="59"/>
        <end position="79"/>
    </location>
</feature>
<gene>
    <name evidence="2" type="ORF">DFR74_10752</name>
</gene>
<feature type="transmembrane region" description="Helical" evidence="1">
    <location>
        <begin position="86"/>
        <end position="108"/>
    </location>
</feature>
<evidence type="ECO:0008006" key="4">
    <source>
        <dbReference type="Google" id="ProtNLM"/>
    </source>
</evidence>
<dbReference type="Proteomes" id="UP000252586">
    <property type="component" value="Unassembled WGS sequence"/>
</dbReference>
<protein>
    <recommendedName>
        <fullName evidence="4">DUF1772 domain-containing protein</fullName>
    </recommendedName>
</protein>
<sequence length="175" mass="18793">MKTMTVPTTVIGGYAVVASFVFSATIVETIMFYPNIFRDIPESLVLHDEFMSAIGIGDIMRPLGAVMTLCALIACAAAVRYRIARGWVVASLASLVAGQFLLSVLYQWPRASILFDDRDQYTVSELESAATEFLIGHGLRMVAALITAVCAVVAALACHRVLVLARAERALVPAG</sequence>
<comment type="caution">
    <text evidence="2">The sequence shown here is derived from an EMBL/GenBank/DDBJ whole genome shotgun (WGS) entry which is preliminary data.</text>
</comment>
<dbReference type="OrthoDB" id="2595667at2"/>
<keyword evidence="3" id="KW-1185">Reference proteome</keyword>
<dbReference type="STRING" id="1210090.GCA_001613185_06603"/>
<evidence type="ECO:0000313" key="2">
    <source>
        <dbReference type="EMBL" id="RBO89375.1"/>
    </source>
</evidence>
<evidence type="ECO:0000313" key="3">
    <source>
        <dbReference type="Proteomes" id="UP000252586"/>
    </source>
</evidence>
<evidence type="ECO:0000256" key="1">
    <source>
        <dbReference type="SAM" id="Phobius"/>
    </source>
</evidence>
<feature type="transmembrane region" description="Helical" evidence="1">
    <location>
        <begin position="141"/>
        <end position="163"/>
    </location>
</feature>
<dbReference type="AlphaFoldDB" id="A0A366DHF2"/>
<name>A0A366DHF2_9NOCA</name>
<proteinExistence type="predicted"/>
<feature type="transmembrane region" description="Helical" evidence="1">
    <location>
        <begin position="12"/>
        <end position="33"/>
    </location>
</feature>
<reference evidence="2 3" key="1">
    <citation type="submission" date="2018-06" db="EMBL/GenBank/DDBJ databases">
        <title>Genomic Encyclopedia of Type Strains, Phase IV (KMG-IV): sequencing the most valuable type-strain genomes for metagenomic binning, comparative biology and taxonomic classification.</title>
        <authorList>
            <person name="Goeker M."/>
        </authorList>
    </citation>
    <scope>NUCLEOTIDE SEQUENCE [LARGE SCALE GENOMIC DNA]</scope>
    <source>
        <strain evidence="2 3">DSM 44599</strain>
    </source>
</reference>
<organism evidence="2 3">
    <name type="scientific">Nocardia puris</name>
    <dbReference type="NCBI Taxonomy" id="208602"/>
    <lineage>
        <taxon>Bacteria</taxon>
        <taxon>Bacillati</taxon>
        <taxon>Actinomycetota</taxon>
        <taxon>Actinomycetes</taxon>
        <taxon>Mycobacteriales</taxon>
        <taxon>Nocardiaceae</taxon>
        <taxon>Nocardia</taxon>
    </lineage>
</organism>
<keyword evidence="1" id="KW-0472">Membrane</keyword>